<gene>
    <name evidence="3" type="ORF">J2W56_005533</name>
</gene>
<dbReference type="InterPro" id="IPR050179">
    <property type="entry name" value="Trans_hexapeptide_repeat"/>
</dbReference>
<protein>
    <submittedName>
        <fullName evidence="3">Carbonic anhydrase/acetyltransferase-like protein (Isoleucine patch superfamily)</fullName>
    </submittedName>
</protein>
<keyword evidence="2" id="KW-0677">Repeat</keyword>
<dbReference type="Proteomes" id="UP001251217">
    <property type="component" value="Unassembled WGS sequence"/>
</dbReference>
<sequence length="231" mass="24584">MADCSNAACVVNTSNLYAPVQLGQGVVVGEQCILGYPKEARIREAQQGRTVAGGPVAVGDRSLLLNQVIVYEETSIGVDCVLEDRSRVGYGCRIGDRTRLVHGAYVCDRVQIGADACVAGFVCDATVIGDRSTVMGDLVHEYTRPDLGWWGVDEVSPVVEADSIVGFGARVIGGVRIGPRSYVAAGAIVTKDVPPEHIVTGSNDQTSIRRWSGTKLGPLIEHWLGAQFGDR</sequence>
<dbReference type="PROSITE" id="PS00101">
    <property type="entry name" value="HEXAPEP_TRANSFERASES"/>
    <property type="match status" value="1"/>
</dbReference>
<organism evidence="3 4">
    <name type="scientific">Nocardia kruczakiae</name>
    <dbReference type="NCBI Taxonomy" id="261477"/>
    <lineage>
        <taxon>Bacteria</taxon>
        <taxon>Bacillati</taxon>
        <taxon>Actinomycetota</taxon>
        <taxon>Actinomycetes</taxon>
        <taxon>Mycobacteriales</taxon>
        <taxon>Nocardiaceae</taxon>
        <taxon>Nocardia</taxon>
    </lineage>
</organism>
<dbReference type="InterPro" id="IPR018357">
    <property type="entry name" value="Hexapep_transf_CS"/>
</dbReference>
<reference evidence="3 4" key="1">
    <citation type="submission" date="2023-07" db="EMBL/GenBank/DDBJ databases">
        <title>Sorghum-associated microbial communities from plants grown in Nebraska, USA.</title>
        <authorList>
            <person name="Schachtman D."/>
        </authorList>
    </citation>
    <scope>NUCLEOTIDE SEQUENCE [LARGE SCALE GENOMIC DNA]</scope>
    <source>
        <strain evidence="3 4">4272</strain>
    </source>
</reference>
<dbReference type="EMBL" id="JAVDWW010000010">
    <property type="protein sequence ID" value="MDR7171772.1"/>
    <property type="molecule type" value="Genomic_DNA"/>
</dbReference>
<dbReference type="RefSeq" id="WP_310406701.1">
    <property type="nucleotide sequence ID" value="NZ_JAVDWW010000010.1"/>
</dbReference>
<proteinExistence type="predicted"/>
<keyword evidence="4" id="KW-1185">Reference proteome</keyword>
<evidence type="ECO:0000256" key="1">
    <source>
        <dbReference type="ARBA" id="ARBA00022679"/>
    </source>
</evidence>
<comment type="caution">
    <text evidence="3">The sequence shown here is derived from an EMBL/GenBank/DDBJ whole genome shotgun (WGS) entry which is preliminary data.</text>
</comment>
<dbReference type="PANTHER" id="PTHR43300">
    <property type="entry name" value="ACETYLTRANSFERASE"/>
    <property type="match status" value="1"/>
</dbReference>
<evidence type="ECO:0000313" key="4">
    <source>
        <dbReference type="Proteomes" id="UP001251217"/>
    </source>
</evidence>
<dbReference type="Gene3D" id="2.160.10.10">
    <property type="entry name" value="Hexapeptide repeat proteins"/>
    <property type="match status" value="1"/>
</dbReference>
<dbReference type="PANTHER" id="PTHR43300:SF11">
    <property type="entry name" value="ACETYLTRANSFERASE RV3034C-RELATED"/>
    <property type="match status" value="1"/>
</dbReference>
<evidence type="ECO:0000256" key="2">
    <source>
        <dbReference type="ARBA" id="ARBA00022737"/>
    </source>
</evidence>
<dbReference type="InterPro" id="IPR011004">
    <property type="entry name" value="Trimer_LpxA-like_sf"/>
</dbReference>
<keyword evidence="1" id="KW-0808">Transferase</keyword>
<accession>A0ABU1XMI0</accession>
<evidence type="ECO:0000313" key="3">
    <source>
        <dbReference type="EMBL" id="MDR7171772.1"/>
    </source>
</evidence>
<dbReference type="SUPFAM" id="SSF51161">
    <property type="entry name" value="Trimeric LpxA-like enzymes"/>
    <property type="match status" value="1"/>
</dbReference>
<name>A0ABU1XMI0_9NOCA</name>